<name>A0A348FVI3_9HYPH</name>
<comment type="catalytic activity">
    <reaction evidence="7">
        <text>shikimate + ATP = 3-phosphoshikimate + ADP + H(+)</text>
        <dbReference type="Rhea" id="RHEA:13121"/>
        <dbReference type="ChEBI" id="CHEBI:15378"/>
        <dbReference type="ChEBI" id="CHEBI:30616"/>
        <dbReference type="ChEBI" id="CHEBI:36208"/>
        <dbReference type="ChEBI" id="CHEBI:145989"/>
        <dbReference type="ChEBI" id="CHEBI:456216"/>
        <dbReference type="EC" id="2.7.1.71"/>
    </reaction>
</comment>
<keyword evidence="2 7" id="KW-0808">Transferase</keyword>
<comment type="caution">
    <text evidence="7">Lacks conserved residue(s) required for the propagation of feature annotation.</text>
</comment>
<gene>
    <name evidence="7 8" type="primary">aroK</name>
    <name evidence="8" type="ORF">BLTE_00010</name>
</gene>
<dbReference type="InterPro" id="IPR027417">
    <property type="entry name" value="P-loop_NTPase"/>
</dbReference>
<evidence type="ECO:0000256" key="5">
    <source>
        <dbReference type="ARBA" id="ARBA00022840"/>
    </source>
</evidence>
<evidence type="ECO:0000313" key="9">
    <source>
        <dbReference type="Proteomes" id="UP000266934"/>
    </source>
</evidence>
<dbReference type="UniPathway" id="UPA00053">
    <property type="reaction ID" value="UER00088"/>
</dbReference>
<feature type="binding site" evidence="7">
    <location>
        <position position="78"/>
    </location>
    <ligand>
        <name>substrate</name>
    </ligand>
</feature>
<dbReference type="EMBL" id="AP018907">
    <property type="protein sequence ID" value="BBF91316.1"/>
    <property type="molecule type" value="Genomic_DNA"/>
</dbReference>
<keyword evidence="1 7" id="KW-0028">Amino-acid biosynthesis</keyword>
<feature type="binding site" evidence="7">
    <location>
        <position position="54"/>
    </location>
    <ligand>
        <name>substrate</name>
    </ligand>
</feature>
<dbReference type="HAMAP" id="MF_00109">
    <property type="entry name" value="Shikimate_kinase"/>
    <property type="match status" value="1"/>
</dbReference>
<evidence type="ECO:0000313" key="8">
    <source>
        <dbReference type="EMBL" id="BBF91316.1"/>
    </source>
</evidence>
<evidence type="ECO:0000256" key="3">
    <source>
        <dbReference type="ARBA" id="ARBA00022741"/>
    </source>
</evidence>
<protein>
    <recommendedName>
        <fullName evidence="7">Shikimate kinase</fullName>
        <shortName evidence="7">SK</shortName>
        <ecNumber evidence="7">2.7.1.71</ecNumber>
    </recommendedName>
</protein>
<dbReference type="Pfam" id="PF01202">
    <property type="entry name" value="SKI"/>
    <property type="match status" value="1"/>
</dbReference>
<dbReference type="NCBIfam" id="NF010552">
    <property type="entry name" value="PRK13946.1"/>
    <property type="match status" value="1"/>
</dbReference>
<keyword evidence="7" id="KW-0479">Metal-binding</keyword>
<comment type="cofactor">
    <cofactor evidence="7">
        <name>Mg(2+)</name>
        <dbReference type="ChEBI" id="CHEBI:18420"/>
    </cofactor>
    <text evidence="7">Binds 1 Mg(2+) ion per subunit.</text>
</comment>
<comment type="similarity">
    <text evidence="7">Belongs to the shikimate kinase family.</text>
</comment>
<keyword evidence="5 7" id="KW-0067">ATP-binding</keyword>
<keyword evidence="7" id="KW-0460">Magnesium</keyword>
<dbReference type="PANTHER" id="PTHR21087:SF16">
    <property type="entry name" value="SHIKIMATE KINASE 1, CHLOROPLASTIC"/>
    <property type="match status" value="1"/>
</dbReference>
<sequence length="205" mass="22250">MTAPARTDSDERPAQLRAALGTRSLVLIGMMGAGKSTVGKRLAARLGLPFADADTEIEAAAGMTVAEIFERHGEASFRDGEAKVIRRLLEGEAKVIATGGGAYMRAETRAIIRERALTVWLKANFDVLMRRVRRRADRPLLKAPDPEGVMRRLIAERYPVYAEADITVLSRDVPQEVMVEEIIAALAGHLDAGPAPQPANPSEPQ</sequence>
<comment type="function">
    <text evidence="7">Catalyzes the specific phosphorylation of the 3-hydroxyl group of shikimic acid using ATP as a cosubstrate.</text>
</comment>
<evidence type="ECO:0000256" key="7">
    <source>
        <dbReference type="HAMAP-Rule" id="MF_00109"/>
    </source>
</evidence>
<feature type="binding site" evidence="7">
    <location>
        <position position="157"/>
    </location>
    <ligand>
        <name>substrate</name>
    </ligand>
</feature>
<keyword evidence="6 7" id="KW-0057">Aromatic amino acid biosynthesis</keyword>
<keyword evidence="9" id="KW-1185">Reference proteome</keyword>
<dbReference type="KEGG" id="blag:BLTE_00010"/>
<keyword evidence="7" id="KW-0963">Cytoplasm</keyword>
<dbReference type="GO" id="GO:0009423">
    <property type="term" value="P:chorismate biosynthetic process"/>
    <property type="evidence" value="ECO:0007669"/>
    <property type="project" value="UniProtKB-UniRule"/>
</dbReference>
<dbReference type="GO" id="GO:0005524">
    <property type="term" value="F:ATP binding"/>
    <property type="evidence" value="ECO:0007669"/>
    <property type="project" value="UniProtKB-UniRule"/>
</dbReference>
<keyword evidence="3 7" id="KW-0547">Nucleotide-binding</keyword>
<dbReference type="OrthoDB" id="9800332at2"/>
<feature type="binding site" evidence="7">
    <location>
        <position position="138"/>
    </location>
    <ligand>
        <name>ATP</name>
        <dbReference type="ChEBI" id="CHEBI:30616"/>
    </ligand>
</feature>
<dbReference type="EC" id="2.7.1.71" evidence="7"/>
<dbReference type="Proteomes" id="UP000266934">
    <property type="component" value="Chromosome"/>
</dbReference>
<keyword evidence="4 7" id="KW-0418">Kinase</keyword>
<comment type="subcellular location">
    <subcellularLocation>
        <location evidence="7">Cytoplasm</location>
    </subcellularLocation>
</comment>
<dbReference type="GO" id="GO:0004765">
    <property type="term" value="F:shikimate kinase activity"/>
    <property type="evidence" value="ECO:0007669"/>
    <property type="project" value="UniProtKB-UniRule"/>
</dbReference>
<feature type="binding site" evidence="7">
    <location>
        <position position="100"/>
    </location>
    <ligand>
        <name>substrate</name>
    </ligand>
</feature>
<reference evidence="8 9" key="1">
    <citation type="submission" date="2018-08" db="EMBL/GenBank/DDBJ databases">
        <title>Complete genome sequencing of Blastochloris tepida GI.</title>
        <authorList>
            <person name="Tsukatani Y."/>
            <person name="Mori H."/>
        </authorList>
    </citation>
    <scope>NUCLEOTIDE SEQUENCE [LARGE SCALE GENOMIC DNA]</scope>
    <source>
        <strain evidence="8 9">GI</strain>
    </source>
</reference>
<dbReference type="GO" id="GO:0000287">
    <property type="term" value="F:magnesium ion binding"/>
    <property type="evidence" value="ECO:0007669"/>
    <property type="project" value="UniProtKB-UniRule"/>
</dbReference>
<dbReference type="PRINTS" id="PR01100">
    <property type="entry name" value="SHIKIMTKNASE"/>
</dbReference>
<dbReference type="AlphaFoldDB" id="A0A348FVI3"/>
<dbReference type="GO" id="GO:0008652">
    <property type="term" value="P:amino acid biosynthetic process"/>
    <property type="evidence" value="ECO:0007669"/>
    <property type="project" value="UniProtKB-KW"/>
</dbReference>
<dbReference type="RefSeq" id="WP_126396442.1">
    <property type="nucleotide sequence ID" value="NZ_AP018907.1"/>
</dbReference>
<dbReference type="SUPFAM" id="SSF52540">
    <property type="entry name" value="P-loop containing nucleoside triphosphate hydrolases"/>
    <property type="match status" value="1"/>
</dbReference>
<evidence type="ECO:0000256" key="1">
    <source>
        <dbReference type="ARBA" id="ARBA00022605"/>
    </source>
</evidence>
<dbReference type="GO" id="GO:0005829">
    <property type="term" value="C:cytosol"/>
    <property type="evidence" value="ECO:0007669"/>
    <property type="project" value="TreeGrafter"/>
</dbReference>
<evidence type="ECO:0000256" key="4">
    <source>
        <dbReference type="ARBA" id="ARBA00022777"/>
    </source>
</evidence>
<dbReference type="Gene3D" id="3.40.50.300">
    <property type="entry name" value="P-loop containing nucleotide triphosphate hydrolases"/>
    <property type="match status" value="1"/>
</dbReference>
<proteinExistence type="inferred from homology"/>
<dbReference type="InterPro" id="IPR031322">
    <property type="entry name" value="Shikimate/glucono_kinase"/>
</dbReference>
<dbReference type="InterPro" id="IPR000623">
    <property type="entry name" value="Shikimate_kinase/TSH1"/>
</dbReference>
<dbReference type="PANTHER" id="PTHR21087">
    <property type="entry name" value="SHIKIMATE KINASE"/>
    <property type="match status" value="1"/>
</dbReference>
<feature type="binding site" evidence="7">
    <location>
        <begin position="32"/>
        <end position="37"/>
    </location>
    <ligand>
        <name>ATP</name>
        <dbReference type="ChEBI" id="CHEBI:30616"/>
    </ligand>
</feature>
<evidence type="ECO:0000256" key="6">
    <source>
        <dbReference type="ARBA" id="ARBA00023141"/>
    </source>
</evidence>
<accession>A0A348FVI3</accession>
<dbReference type="CDD" id="cd00464">
    <property type="entry name" value="SK"/>
    <property type="match status" value="1"/>
</dbReference>
<comment type="pathway">
    <text evidence="7">Metabolic intermediate biosynthesis; chorismate biosynthesis; chorismate from D-erythrose 4-phosphate and phosphoenolpyruvate: step 5/7.</text>
</comment>
<feature type="binding site" evidence="7">
    <location>
        <position position="36"/>
    </location>
    <ligand>
        <name>Mg(2+)</name>
        <dbReference type="ChEBI" id="CHEBI:18420"/>
    </ligand>
</feature>
<evidence type="ECO:0000256" key="2">
    <source>
        <dbReference type="ARBA" id="ARBA00022679"/>
    </source>
</evidence>
<comment type="subunit">
    <text evidence="7">Monomer.</text>
</comment>
<dbReference type="GO" id="GO:0009073">
    <property type="term" value="P:aromatic amino acid family biosynthetic process"/>
    <property type="evidence" value="ECO:0007669"/>
    <property type="project" value="UniProtKB-KW"/>
</dbReference>
<organism evidence="8 9">
    <name type="scientific">Blastochloris tepida</name>
    <dbReference type="NCBI Taxonomy" id="2233851"/>
    <lineage>
        <taxon>Bacteria</taxon>
        <taxon>Pseudomonadati</taxon>
        <taxon>Pseudomonadota</taxon>
        <taxon>Alphaproteobacteria</taxon>
        <taxon>Hyphomicrobiales</taxon>
        <taxon>Blastochloridaceae</taxon>
        <taxon>Blastochloris</taxon>
    </lineage>
</organism>